<accession>A0AAW4XW83</accession>
<keyword evidence="1" id="KW-0812">Transmembrane</keyword>
<dbReference type="RefSeq" id="WP_230773813.1">
    <property type="nucleotide sequence ID" value="NZ_JAJNCT010000009.1"/>
</dbReference>
<evidence type="ECO:0000313" key="3">
    <source>
        <dbReference type="Proteomes" id="UP001199260"/>
    </source>
</evidence>
<sequence>MTAPANPLLFGSMWLIATVLVFLLPLLPALRELYSRSDADALEIDPLDNGRTDYAAQRMADQLDLLETMPRVAQWHHDDQGRLMARTQVPVVIGFRSQLRALISSDVVELQANSVVQRVLHAKSIHCLGPAQLARLTSADRHIVLSPGARFLRLSADCIFTWPLKRSLSFPLPELGTGMPLTTLQRRHEGDLHIPAGTIVRGGLVVTGNLLLEEMSVVVGHIKVHGNAILAKSACVQGAIFVQGDLQTKGNNYVEGPMCAGKRLQLGPDSQVGDKACPSSVSAWTIALHASVRVYGSMAAVRSGQVVL</sequence>
<keyword evidence="1" id="KW-0472">Membrane</keyword>
<evidence type="ECO:0000256" key="1">
    <source>
        <dbReference type="SAM" id="Phobius"/>
    </source>
</evidence>
<evidence type="ECO:0000313" key="2">
    <source>
        <dbReference type="EMBL" id="MCD2165288.1"/>
    </source>
</evidence>
<dbReference type="EMBL" id="JAJNCT010000009">
    <property type="protein sequence ID" value="MCD2165288.1"/>
    <property type="molecule type" value="Genomic_DNA"/>
</dbReference>
<proteinExistence type="predicted"/>
<protein>
    <submittedName>
        <fullName evidence="2">Polymer-forming cytoskeletal protein</fullName>
    </submittedName>
</protein>
<feature type="transmembrane region" description="Helical" evidence="1">
    <location>
        <begin position="12"/>
        <end position="30"/>
    </location>
</feature>
<dbReference type="Proteomes" id="UP001199260">
    <property type="component" value="Unassembled WGS sequence"/>
</dbReference>
<organism evidence="2 3">
    <name type="scientific">Comamonas koreensis</name>
    <dbReference type="NCBI Taxonomy" id="160825"/>
    <lineage>
        <taxon>Bacteria</taxon>
        <taxon>Pseudomonadati</taxon>
        <taxon>Pseudomonadota</taxon>
        <taxon>Betaproteobacteria</taxon>
        <taxon>Burkholderiales</taxon>
        <taxon>Comamonadaceae</taxon>
        <taxon>Comamonas</taxon>
    </lineage>
</organism>
<keyword evidence="1" id="KW-1133">Transmembrane helix</keyword>
<gene>
    <name evidence="2" type="ORF">LPW39_09095</name>
</gene>
<name>A0AAW4XW83_9BURK</name>
<keyword evidence="3" id="KW-1185">Reference proteome</keyword>
<dbReference type="AlphaFoldDB" id="A0AAW4XW83"/>
<comment type="caution">
    <text evidence="2">The sequence shown here is derived from an EMBL/GenBank/DDBJ whole genome shotgun (WGS) entry which is preliminary data.</text>
</comment>
<reference evidence="2 3" key="1">
    <citation type="submission" date="2021-11" db="EMBL/GenBank/DDBJ databases">
        <title>Genome sequence.</title>
        <authorList>
            <person name="Sun Q."/>
        </authorList>
    </citation>
    <scope>NUCLEOTIDE SEQUENCE [LARGE SCALE GENOMIC DNA]</scope>
    <source>
        <strain evidence="2 3">KCTC 12005</strain>
    </source>
</reference>